<evidence type="ECO:0000313" key="1">
    <source>
        <dbReference type="EnsemblProtists" id="EOD35720"/>
    </source>
</evidence>
<dbReference type="HOGENOM" id="CLU_2445415_0_0_1"/>
<dbReference type="GeneID" id="17280995"/>
<name>A0A0D3KIY5_EMIH1</name>
<organism evidence="1 2">
    <name type="scientific">Emiliania huxleyi (strain CCMP1516)</name>
    <dbReference type="NCBI Taxonomy" id="280463"/>
    <lineage>
        <taxon>Eukaryota</taxon>
        <taxon>Haptista</taxon>
        <taxon>Haptophyta</taxon>
        <taxon>Prymnesiophyceae</taxon>
        <taxon>Isochrysidales</taxon>
        <taxon>Noelaerhabdaceae</taxon>
        <taxon>Emiliania</taxon>
    </lineage>
</organism>
<evidence type="ECO:0000313" key="2">
    <source>
        <dbReference type="Proteomes" id="UP000013827"/>
    </source>
</evidence>
<sequence length="90" mass="9482">MVPGGDACRTVLDLGNCSSYYAGPYQKKGNDPDDDTWRLCRPHSNLSKDEVCQGDAIRGCFPLPPLPSSATASMAVLLAGQAARAAALQK</sequence>
<dbReference type="PaxDb" id="2903-EOD35720"/>
<dbReference type="KEGG" id="ehx:EMIHUDRAFT_252551"/>
<proteinExistence type="predicted"/>
<keyword evidence="2" id="KW-1185">Reference proteome</keyword>
<dbReference type="AlphaFoldDB" id="A0A0D3KIY5"/>
<dbReference type="Proteomes" id="UP000013827">
    <property type="component" value="Unassembled WGS sequence"/>
</dbReference>
<dbReference type="RefSeq" id="XP_005788149.1">
    <property type="nucleotide sequence ID" value="XM_005788092.1"/>
</dbReference>
<protein>
    <submittedName>
        <fullName evidence="1">Uncharacterized protein</fullName>
    </submittedName>
</protein>
<reference evidence="2" key="1">
    <citation type="journal article" date="2013" name="Nature">
        <title>Pan genome of the phytoplankton Emiliania underpins its global distribution.</title>
        <authorList>
            <person name="Read B.A."/>
            <person name="Kegel J."/>
            <person name="Klute M.J."/>
            <person name="Kuo A."/>
            <person name="Lefebvre S.C."/>
            <person name="Maumus F."/>
            <person name="Mayer C."/>
            <person name="Miller J."/>
            <person name="Monier A."/>
            <person name="Salamov A."/>
            <person name="Young J."/>
            <person name="Aguilar M."/>
            <person name="Claverie J.M."/>
            <person name="Frickenhaus S."/>
            <person name="Gonzalez K."/>
            <person name="Herman E.K."/>
            <person name="Lin Y.C."/>
            <person name="Napier J."/>
            <person name="Ogata H."/>
            <person name="Sarno A.F."/>
            <person name="Shmutz J."/>
            <person name="Schroeder D."/>
            <person name="de Vargas C."/>
            <person name="Verret F."/>
            <person name="von Dassow P."/>
            <person name="Valentin K."/>
            <person name="Van de Peer Y."/>
            <person name="Wheeler G."/>
            <person name="Dacks J.B."/>
            <person name="Delwiche C.F."/>
            <person name="Dyhrman S.T."/>
            <person name="Glockner G."/>
            <person name="John U."/>
            <person name="Richards T."/>
            <person name="Worden A.Z."/>
            <person name="Zhang X."/>
            <person name="Grigoriev I.V."/>
            <person name="Allen A.E."/>
            <person name="Bidle K."/>
            <person name="Borodovsky M."/>
            <person name="Bowler C."/>
            <person name="Brownlee C."/>
            <person name="Cock J.M."/>
            <person name="Elias M."/>
            <person name="Gladyshev V.N."/>
            <person name="Groth M."/>
            <person name="Guda C."/>
            <person name="Hadaegh A."/>
            <person name="Iglesias-Rodriguez M.D."/>
            <person name="Jenkins J."/>
            <person name="Jones B.M."/>
            <person name="Lawson T."/>
            <person name="Leese F."/>
            <person name="Lindquist E."/>
            <person name="Lobanov A."/>
            <person name="Lomsadze A."/>
            <person name="Malik S.B."/>
            <person name="Marsh M.E."/>
            <person name="Mackinder L."/>
            <person name="Mock T."/>
            <person name="Mueller-Roeber B."/>
            <person name="Pagarete A."/>
            <person name="Parker M."/>
            <person name="Probert I."/>
            <person name="Quesneville H."/>
            <person name="Raines C."/>
            <person name="Rensing S.A."/>
            <person name="Riano-Pachon D.M."/>
            <person name="Richier S."/>
            <person name="Rokitta S."/>
            <person name="Shiraiwa Y."/>
            <person name="Soanes D.M."/>
            <person name="van der Giezen M."/>
            <person name="Wahlund T.M."/>
            <person name="Williams B."/>
            <person name="Wilson W."/>
            <person name="Wolfe G."/>
            <person name="Wurch L.L."/>
        </authorList>
    </citation>
    <scope>NUCLEOTIDE SEQUENCE</scope>
</reference>
<accession>A0A0D3KIY5</accession>
<dbReference type="EnsemblProtists" id="EOD35720">
    <property type="protein sequence ID" value="EOD35720"/>
    <property type="gene ID" value="EMIHUDRAFT_252551"/>
</dbReference>
<reference evidence="1" key="2">
    <citation type="submission" date="2024-10" db="UniProtKB">
        <authorList>
            <consortium name="EnsemblProtists"/>
        </authorList>
    </citation>
    <scope>IDENTIFICATION</scope>
</reference>